<dbReference type="PANTHER" id="PTHR36505:SF1">
    <property type="entry name" value="BLR1072 PROTEIN"/>
    <property type="match status" value="1"/>
</dbReference>
<dbReference type="Proteomes" id="UP000184144">
    <property type="component" value="Unassembled WGS sequence"/>
</dbReference>
<sequence>MKTFLITTALVTGLAMPALADGHSSNMTFLDSAKESTMTAAELRVSDLIGKRIYTAETDVDTVANDVSTDWEDIGEINDVIMSRDGKTRAILLDIGGFLGIGEKTVAVNMDELKLVADGDDAGDYFVVFTSNRAALEGAPAFDNDTVGGWTDAHMDMKTDDAEPRLATERDGYTNYDPSKLTTEMVTGAAVYDQNDEHIGEVSKLILNDAGEITQAVIDVGGFIGLGEKPVALAMSELNILRETDGDDLRVYVDQTKETLEALPEWNDKG</sequence>
<evidence type="ECO:0000313" key="4">
    <source>
        <dbReference type="Proteomes" id="UP000184144"/>
    </source>
</evidence>
<dbReference type="Pfam" id="PF05239">
    <property type="entry name" value="PRC"/>
    <property type="match status" value="2"/>
</dbReference>
<evidence type="ECO:0000259" key="2">
    <source>
        <dbReference type="Pfam" id="PF05239"/>
    </source>
</evidence>
<dbReference type="EMBL" id="FQUV01000005">
    <property type="protein sequence ID" value="SHF31213.1"/>
    <property type="molecule type" value="Genomic_DNA"/>
</dbReference>
<evidence type="ECO:0000256" key="1">
    <source>
        <dbReference type="SAM" id="SignalP"/>
    </source>
</evidence>
<dbReference type="InterPro" id="IPR011033">
    <property type="entry name" value="PRC_barrel-like_sf"/>
</dbReference>
<dbReference type="Gene3D" id="2.30.30.240">
    <property type="entry name" value="PRC-barrel domain"/>
    <property type="match status" value="2"/>
</dbReference>
<organism evidence="3 4">
    <name type="scientific">Litoreibacter ascidiaceicola</name>
    <dbReference type="NCBI Taxonomy" id="1486859"/>
    <lineage>
        <taxon>Bacteria</taxon>
        <taxon>Pseudomonadati</taxon>
        <taxon>Pseudomonadota</taxon>
        <taxon>Alphaproteobacteria</taxon>
        <taxon>Rhodobacterales</taxon>
        <taxon>Roseobacteraceae</taxon>
        <taxon>Litoreibacter</taxon>
    </lineage>
</organism>
<dbReference type="InterPro" id="IPR027275">
    <property type="entry name" value="PRC-brl_dom"/>
</dbReference>
<dbReference type="RefSeq" id="WP_073143842.1">
    <property type="nucleotide sequence ID" value="NZ_FQUV01000005.1"/>
</dbReference>
<name>A0A1M5ALW1_9RHOB</name>
<proteinExistence type="predicted"/>
<gene>
    <name evidence="3" type="ORF">SAMN05444273_10599</name>
</gene>
<feature type="domain" description="PRC-barrel" evidence="2">
    <location>
        <begin position="42"/>
        <end position="130"/>
    </location>
</feature>
<reference evidence="4" key="1">
    <citation type="submission" date="2016-11" db="EMBL/GenBank/DDBJ databases">
        <authorList>
            <person name="Varghese N."/>
            <person name="Submissions S."/>
        </authorList>
    </citation>
    <scope>NUCLEOTIDE SEQUENCE [LARGE SCALE GENOMIC DNA]</scope>
    <source>
        <strain evidence="4">DSM 100566</strain>
    </source>
</reference>
<dbReference type="STRING" id="1486859.SAMN05444273_10599"/>
<keyword evidence="1" id="KW-0732">Signal</keyword>
<feature type="chain" id="PRO_5012815838" evidence="1">
    <location>
        <begin position="21"/>
        <end position="270"/>
    </location>
</feature>
<dbReference type="AlphaFoldDB" id="A0A1M5ALW1"/>
<protein>
    <submittedName>
        <fullName evidence="3">PRC-barrel domain-containing protein</fullName>
    </submittedName>
</protein>
<evidence type="ECO:0000313" key="3">
    <source>
        <dbReference type="EMBL" id="SHF31213.1"/>
    </source>
</evidence>
<feature type="domain" description="PRC-barrel" evidence="2">
    <location>
        <begin position="188"/>
        <end position="259"/>
    </location>
</feature>
<accession>A0A1M5ALW1</accession>
<dbReference type="OrthoDB" id="7876889at2"/>
<dbReference type="PANTHER" id="PTHR36505">
    <property type="entry name" value="BLR1072 PROTEIN"/>
    <property type="match status" value="1"/>
</dbReference>
<keyword evidence="4" id="KW-1185">Reference proteome</keyword>
<dbReference type="SUPFAM" id="SSF50346">
    <property type="entry name" value="PRC-barrel domain"/>
    <property type="match status" value="2"/>
</dbReference>
<feature type="signal peptide" evidence="1">
    <location>
        <begin position="1"/>
        <end position="20"/>
    </location>
</feature>